<protein>
    <recommendedName>
        <fullName evidence="6">SPT2 chromatin protein</fullName>
    </recommendedName>
</protein>
<dbReference type="GO" id="GO:0006334">
    <property type="term" value="P:nucleosome assembly"/>
    <property type="evidence" value="ECO:0007669"/>
    <property type="project" value="TreeGrafter"/>
</dbReference>
<feature type="compositionally biased region" description="Acidic residues" evidence="3">
    <location>
        <begin position="321"/>
        <end position="340"/>
    </location>
</feature>
<dbReference type="STRING" id="252740.A0A423W3K5"/>
<dbReference type="SMART" id="SM00784">
    <property type="entry name" value="SPT2"/>
    <property type="match status" value="1"/>
</dbReference>
<feature type="compositionally biased region" description="Basic and acidic residues" evidence="3">
    <location>
        <begin position="184"/>
        <end position="205"/>
    </location>
</feature>
<keyword evidence="2" id="KW-0175">Coiled coil</keyword>
<dbReference type="GO" id="GO:0006360">
    <property type="term" value="P:transcription by RNA polymerase I"/>
    <property type="evidence" value="ECO:0007669"/>
    <property type="project" value="TreeGrafter"/>
</dbReference>
<proteinExistence type="inferred from homology"/>
<evidence type="ECO:0000313" key="4">
    <source>
        <dbReference type="EMBL" id="ROV97895.1"/>
    </source>
</evidence>
<feature type="compositionally biased region" description="Low complexity" evidence="3">
    <location>
        <begin position="80"/>
        <end position="94"/>
    </location>
</feature>
<comment type="similarity">
    <text evidence="1">Belongs to the SPT2 family.</text>
</comment>
<evidence type="ECO:0000256" key="3">
    <source>
        <dbReference type="SAM" id="MobiDB-lite"/>
    </source>
</evidence>
<dbReference type="PANTHER" id="PTHR22691">
    <property type="entry name" value="YEAST SPT2-RELATED"/>
    <property type="match status" value="1"/>
</dbReference>
<name>A0A423W3K5_CYTCH</name>
<evidence type="ECO:0000256" key="2">
    <source>
        <dbReference type="ARBA" id="ARBA00023054"/>
    </source>
</evidence>
<feature type="compositionally biased region" description="Polar residues" evidence="3">
    <location>
        <begin position="42"/>
        <end position="65"/>
    </location>
</feature>
<dbReference type="Proteomes" id="UP000284375">
    <property type="component" value="Unassembled WGS sequence"/>
</dbReference>
<evidence type="ECO:0008006" key="6">
    <source>
        <dbReference type="Google" id="ProtNLM"/>
    </source>
</evidence>
<dbReference type="OrthoDB" id="5430658at2759"/>
<feature type="region of interest" description="Disordered" evidence="3">
    <location>
        <begin position="1"/>
        <end position="161"/>
    </location>
</feature>
<accession>A0A423W3K5</accession>
<feature type="compositionally biased region" description="Low complexity" evidence="3">
    <location>
        <begin position="243"/>
        <end position="258"/>
    </location>
</feature>
<evidence type="ECO:0000313" key="5">
    <source>
        <dbReference type="Proteomes" id="UP000284375"/>
    </source>
</evidence>
<evidence type="ECO:0000256" key="1">
    <source>
        <dbReference type="ARBA" id="ARBA00006461"/>
    </source>
</evidence>
<sequence length="406" mass="42889">MQIGDLLASITGEKPTTTTSARPPSGVPAKRKAEGDAGGSVQKAQRTTPTANGSARLSDNASKTTRLAERPSSGYTGSARPTTTPNTSNTTPRPLTEKSASSASKKPTLTSNDKPSPTSSSFPRATRPVAPAASSVTKPSTTPNTTSTPDPNAKAPKKGSYAEIKARAAAAATKFQTIGKIQHKAIEKQPTKKEKEQASADEARLVKKGLKPSSKLGAALSSRNGSNGAQGNGNGMADGGKALGQKGLAGKSGKAAAAAEERKPKKAALATTGYAGSARLPPSKGKPGTAKPSGLDKGRARDKQPNPMGMFGGPKRRKDDDYDEDMDDFVVDDEEEEEAYGYEAPRYRYADEDDDSDMEAGYSDVEDEETQAARLARLEDQREEAILERRRREKEARKKALLQGRR</sequence>
<dbReference type="GO" id="GO:0005730">
    <property type="term" value="C:nucleolus"/>
    <property type="evidence" value="ECO:0007669"/>
    <property type="project" value="TreeGrafter"/>
</dbReference>
<feature type="compositionally biased region" description="Polar residues" evidence="3">
    <location>
        <begin position="98"/>
        <end position="123"/>
    </location>
</feature>
<gene>
    <name evidence="4" type="ORF">VSDG_04865</name>
</gene>
<feature type="compositionally biased region" description="Gly residues" evidence="3">
    <location>
        <begin position="228"/>
        <end position="242"/>
    </location>
</feature>
<reference evidence="4 5" key="1">
    <citation type="submission" date="2015-09" db="EMBL/GenBank/DDBJ databases">
        <title>Host preference determinants of Valsa canker pathogens revealed by comparative genomics.</title>
        <authorList>
            <person name="Yin Z."/>
            <person name="Huang L."/>
        </authorList>
    </citation>
    <scope>NUCLEOTIDE SEQUENCE [LARGE SCALE GENOMIC DNA]</scope>
    <source>
        <strain evidence="4 5">YSFL</strain>
    </source>
</reference>
<dbReference type="PANTHER" id="PTHR22691:SF8">
    <property type="entry name" value="PROTEIN SPT2 HOMOLOG"/>
    <property type="match status" value="1"/>
</dbReference>
<feature type="compositionally biased region" description="Basic and acidic residues" evidence="3">
    <location>
        <begin position="294"/>
        <end position="304"/>
    </location>
</feature>
<dbReference type="Pfam" id="PF08243">
    <property type="entry name" value="SPT2"/>
    <property type="match status" value="1"/>
</dbReference>
<dbReference type="GO" id="GO:0042393">
    <property type="term" value="F:histone binding"/>
    <property type="evidence" value="ECO:0007669"/>
    <property type="project" value="TreeGrafter"/>
</dbReference>
<dbReference type="InterPro" id="IPR013256">
    <property type="entry name" value="Chromatin_SPT2"/>
</dbReference>
<keyword evidence="5" id="KW-1185">Reference proteome</keyword>
<dbReference type="GO" id="GO:0003677">
    <property type="term" value="F:DNA binding"/>
    <property type="evidence" value="ECO:0007669"/>
    <property type="project" value="TreeGrafter"/>
</dbReference>
<comment type="caution">
    <text evidence="4">The sequence shown here is derived from an EMBL/GenBank/DDBJ whole genome shotgun (WGS) entry which is preliminary data.</text>
</comment>
<feature type="compositionally biased region" description="Acidic residues" evidence="3">
    <location>
        <begin position="351"/>
        <end position="370"/>
    </location>
</feature>
<dbReference type="EMBL" id="LJZO01000015">
    <property type="protein sequence ID" value="ROV97895.1"/>
    <property type="molecule type" value="Genomic_DNA"/>
</dbReference>
<organism evidence="4 5">
    <name type="scientific">Cytospora chrysosperma</name>
    <name type="common">Cytospora canker fungus</name>
    <name type="synonym">Sphaeria chrysosperma</name>
    <dbReference type="NCBI Taxonomy" id="252740"/>
    <lineage>
        <taxon>Eukaryota</taxon>
        <taxon>Fungi</taxon>
        <taxon>Dikarya</taxon>
        <taxon>Ascomycota</taxon>
        <taxon>Pezizomycotina</taxon>
        <taxon>Sordariomycetes</taxon>
        <taxon>Sordariomycetidae</taxon>
        <taxon>Diaporthales</taxon>
        <taxon>Cytosporaceae</taxon>
        <taxon>Cytospora</taxon>
    </lineage>
</organism>
<dbReference type="AlphaFoldDB" id="A0A423W3K5"/>
<feature type="compositionally biased region" description="Low complexity" evidence="3">
    <location>
        <begin position="134"/>
        <end position="151"/>
    </location>
</feature>
<feature type="region of interest" description="Disordered" evidence="3">
    <location>
        <begin position="183"/>
        <end position="370"/>
    </location>
</feature>